<dbReference type="InterPro" id="IPR050109">
    <property type="entry name" value="HTH-type_TetR-like_transc_reg"/>
</dbReference>
<sequence>MTETDLTTLFTKTRAQNNLSDRQLKVLQASLTLFAKVGYDRASTTDIAQLAGVSEGTVFSRFKTKEQLLRAILTPFIDQVLPLAADEFLEQLQMENLPHFVDFITFITHDRMSFVMKNRGEFKIFVQEMGRNPELLQMLTQRLNTLINSRLSELLMAYQDKGELVKWAPMRISRYITSVLLGYLLPNVLMSDEPLDIEAQTQEVVEFLLRGLHA</sequence>
<dbReference type="Gene3D" id="1.10.357.10">
    <property type="entry name" value="Tetracycline Repressor, domain 2"/>
    <property type="match status" value="1"/>
</dbReference>
<feature type="DNA-binding region" description="H-T-H motif" evidence="2">
    <location>
        <begin position="43"/>
        <end position="62"/>
    </location>
</feature>
<keyword evidence="1 2" id="KW-0238">DNA-binding</keyword>
<dbReference type="Gene3D" id="1.10.10.60">
    <property type="entry name" value="Homeodomain-like"/>
    <property type="match status" value="1"/>
</dbReference>
<dbReference type="SUPFAM" id="SSF46689">
    <property type="entry name" value="Homeodomain-like"/>
    <property type="match status" value="1"/>
</dbReference>
<dbReference type="PROSITE" id="PS50977">
    <property type="entry name" value="HTH_TETR_2"/>
    <property type="match status" value="1"/>
</dbReference>
<dbReference type="SUPFAM" id="SSF48498">
    <property type="entry name" value="Tetracyclin repressor-like, C-terminal domain"/>
    <property type="match status" value="1"/>
</dbReference>
<dbReference type="InterPro" id="IPR036271">
    <property type="entry name" value="Tet_transcr_reg_TetR-rel_C_sf"/>
</dbReference>
<dbReference type="Pfam" id="PF00440">
    <property type="entry name" value="TetR_N"/>
    <property type="match status" value="1"/>
</dbReference>
<dbReference type="RefSeq" id="WP_164506600.1">
    <property type="nucleotide sequence ID" value="NZ_JBHTOF010000094.1"/>
</dbReference>
<accession>A0ABW4DQF4</accession>
<reference evidence="5" key="1">
    <citation type="journal article" date="2019" name="Int. J. Syst. Evol. Microbiol.">
        <title>The Global Catalogue of Microorganisms (GCM) 10K type strain sequencing project: providing services to taxonomists for standard genome sequencing and annotation.</title>
        <authorList>
            <consortium name="The Broad Institute Genomics Platform"/>
            <consortium name="The Broad Institute Genome Sequencing Center for Infectious Disease"/>
            <person name="Wu L."/>
            <person name="Ma J."/>
        </authorList>
    </citation>
    <scope>NUCLEOTIDE SEQUENCE [LARGE SCALE GENOMIC DNA]</scope>
    <source>
        <strain evidence="5">CCM 8951</strain>
    </source>
</reference>
<feature type="domain" description="HTH tetR-type" evidence="3">
    <location>
        <begin position="20"/>
        <end position="80"/>
    </location>
</feature>
<evidence type="ECO:0000313" key="5">
    <source>
        <dbReference type="Proteomes" id="UP001597244"/>
    </source>
</evidence>
<dbReference type="PANTHER" id="PTHR30055:SF222">
    <property type="entry name" value="REGULATORY PROTEIN"/>
    <property type="match status" value="1"/>
</dbReference>
<organism evidence="4 5">
    <name type="scientific">Lapidilactobacillus mulanensis</name>
    <dbReference type="NCBI Taxonomy" id="2485999"/>
    <lineage>
        <taxon>Bacteria</taxon>
        <taxon>Bacillati</taxon>
        <taxon>Bacillota</taxon>
        <taxon>Bacilli</taxon>
        <taxon>Lactobacillales</taxon>
        <taxon>Lactobacillaceae</taxon>
        <taxon>Lapidilactobacillus</taxon>
    </lineage>
</organism>
<dbReference type="EMBL" id="JBHTOF010000094">
    <property type="protein sequence ID" value="MFD1466053.1"/>
    <property type="molecule type" value="Genomic_DNA"/>
</dbReference>
<dbReference type="InterPro" id="IPR023772">
    <property type="entry name" value="DNA-bd_HTH_TetR-type_CS"/>
</dbReference>
<protein>
    <submittedName>
        <fullName evidence="4">TetR/AcrR family transcriptional regulator</fullName>
    </submittedName>
</protein>
<proteinExistence type="predicted"/>
<gene>
    <name evidence="4" type="ORF">ACFQ4L_08255</name>
</gene>
<dbReference type="InterPro" id="IPR001647">
    <property type="entry name" value="HTH_TetR"/>
</dbReference>
<dbReference type="PANTHER" id="PTHR30055">
    <property type="entry name" value="HTH-TYPE TRANSCRIPTIONAL REGULATOR RUTR"/>
    <property type="match status" value="1"/>
</dbReference>
<evidence type="ECO:0000259" key="3">
    <source>
        <dbReference type="PROSITE" id="PS50977"/>
    </source>
</evidence>
<dbReference type="InterPro" id="IPR009057">
    <property type="entry name" value="Homeodomain-like_sf"/>
</dbReference>
<name>A0ABW4DQF4_9LACO</name>
<comment type="caution">
    <text evidence="4">The sequence shown here is derived from an EMBL/GenBank/DDBJ whole genome shotgun (WGS) entry which is preliminary data.</text>
</comment>
<dbReference type="Proteomes" id="UP001597244">
    <property type="component" value="Unassembled WGS sequence"/>
</dbReference>
<evidence type="ECO:0000256" key="2">
    <source>
        <dbReference type="PROSITE-ProRule" id="PRU00335"/>
    </source>
</evidence>
<keyword evidence="5" id="KW-1185">Reference proteome</keyword>
<dbReference type="PROSITE" id="PS01081">
    <property type="entry name" value="HTH_TETR_1"/>
    <property type="match status" value="1"/>
</dbReference>
<evidence type="ECO:0000256" key="1">
    <source>
        <dbReference type="ARBA" id="ARBA00023125"/>
    </source>
</evidence>
<dbReference type="PRINTS" id="PR00455">
    <property type="entry name" value="HTHTETR"/>
</dbReference>
<evidence type="ECO:0000313" key="4">
    <source>
        <dbReference type="EMBL" id="MFD1466053.1"/>
    </source>
</evidence>